<proteinExistence type="inferred from homology"/>
<dbReference type="PANTHER" id="PTHR43133">
    <property type="entry name" value="RNA POLYMERASE ECF-TYPE SIGMA FACTO"/>
    <property type="match status" value="1"/>
</dbReference>
<dbReference type="InterPro" id="IPR014284">
    <property type="entry name" value="RNA_pol_sigma-70_dom"/>
</dbReference>
<evidence type="ECO:0000259" key="9">
    <source>
        <dbReference type="Pfam" id="PF08281"/>
    </source>
</evidence>
<dbReference type="AlphaFoldDB" id="A0A1I2GKU2"/>
<dbReference type="SUPFAM" id="SSF88946">
    <property type="entry name" value="Sigma2 domain of RNA polymerase sigma factors"/>
    <property type="match status" value="1"/>
</dbReference>
<dbReference type="InterPro" id="IPR000838">
    <property type="entry name" value="RNA_pol_sigma70_ECF_CS"/>
</dbReference>
<keyword evidence="11" id="KW-1185">Reference proteome</keyword>
<sequence>MTTVPQPSEWPAQAARSRPPYLSIVTTQQPRGAPPNGDELSSWLQAVAARQDRQAFAAVFKHFAPRVKAYLMRLGTSEALAEDLVQETMVSVWRKAVLYDPSHAGVSTWIFTIARNLRVDHLRRKGLAIGADADEGEAEALRDESPQPDELLSTREREIRVREAMRQLSDEQAKIVRLSFFEEHPHARIAEELGIPLGTVKSRVRLAVNHLRRLLGALEP</sequence>
<dbReference type="InterPro" id="IPR039425">
    <property type="entry name" value="RNA_pol_sigma-70-like"/>
</dbReference>
<dbReference type="GO" id="GO:0006352">
    <property type="term" value="P:DNA-templated transcription initiation"/>
    <property type="evidence" value="ECO:0007669"/>
    <property type="project" value="InterPro"/>
</dbReference>
<evidence type="ECO:0000256" key="4">
    <source>
        <dbReference type="ARBA" id="ARBA00023125"/>
    </source>
</evidence>
<dbReference type="Pfam" id="PF08281">
    <property type="entry name" value="Sigma70_r4_2"/>
    <property type="match status" value="1"/>
</dbReference>
<dbReference type="InterPro" id="IPR007627">
    <property type="entry name" value="RNA_pol_sigma70_r2"/>
</dbReference>
<dbReference type="InterPro" id="IPR036388">
    <property type="entry name" value="WH-like_DNA-bd_sf"/>
</dbReference>
<organism evidence="10 11">
    <name type="scientific">Paracidovorax wautersii</name>
    <dbReference type="NCBI Taxonomy" id="1177982"/>
    <lineage>
        <taxon>Bacteria</taxon>
        <taxon>Pseudomonadati</taxon>
        <taxon>Pseudomonadota</taxon>
        <taxon>Betaproteobacteria</taxon>
        <taxon>Burkholderiales</taxon>
        <taxon>Comamonadaceae</taxon>
        <taxon>Paracidovorax</taxon>
    </lineage>
</organism>
<evidence type="ECO:0000256" key="5">
    <source>
        <dbReference type="ARBA" id="ARBA00023163"/>
    </source>
</evidence>
<keyword evidence="3 6" id="KW-0731">Sigma factor</keyword>
<evidence type="ECO:0000313" key="11">
    <source>
        <dbReference type="Proteomes" id="UP000199119"/>
    </source>
</evidence>
<protein>
    <recommendedName>
        <fullName evidence="6">RNA polymerase sigma factor</fullName>
    </recommendedName>
</protein>
<dbReference type="GO" id="GO:0016987">
    <property type="term" value="F:sigma factor activity"/>
    <property type="evidence" value="ECO:0007669"/>
    <property type="project" value="UniProtKB-KW"/>
</dbReference>
<evidence type="ECO:0000256" key="6">
    <source>
        <dbReference type="RuleBase" id="RU000716"/>
    </source>
</evidence>
<dbReference type="SUPFAM" id="SSF88659">
    <property type="entry name" value="Sigma3 and sigma4 domains of RNA polymerase sigma factors"/>
    <property type="match status" value="1"/>
</dbReference>
<dbReference type="InterPro" id="IPR013249">
    <property type="entry name" value="RNA_pol_sigma70_r4_t2"/>
</dbReference>
<dbReference type="OrthoDB" id="9784272at2"/>
<keyword evidence="4 6" id="KW-0238">DNA-binding</keyword>
<dbReference type="InterPro" id="IPR013325">
    <property type="entry name" value="RNA_pol_sigma_r2"/>
</dbReference>
<dbReference type="Gene3D" id="1.10.10.10">
    <property type="entry name" value="Winged helix-like DNA-binding domain superfamily/Winged helix DNA-binding domain"/>
    <property type="match status" value="1"/>
</dbReference>
<evidence type="ECO:0000256" key="3">
    <source>
        <dbReference type="ARBA" id="ARBA00023082"/>
    </source>
</evidence>
<evidence type="ECO:0000256" key="7">
    <source>
        <dbReference type="SAM" id="MobiDB-lite"/>
    </source>
</evidence>
<evidence type="ECO:0000313" key="10">
    <source>
        <dbReference type="EMBL" id="SFF17356.1"/>
    </source>
</evidence>
<evidence type="ECO:0000259" key="8">
    <source>
        <dbReference type="Pfam" id="PF04542"/>
    </source>
</evidence>
<dbReference type="Proteomes" id="UP000199119">
    <property type="component" value="Unassembled WGS sequence"/>
</dbReference>
<reference evidence="11" key="1">
    <citation type="submission" date="2016-10" db="EMBL/GenBank/DDBJ databases">
        <authorList>
            <person name="Varghese N."/>
            <person name="Submissions S."/>
        </authorList>
    </citation>
    <scope>NUCLEOTIDE SEQUENCE [LARGE SCALE GENOMIC DNA]</scope>
    <source>
        <strain evidence="11">DSM 27981</strain>
    </source>
</reference>
<dbReference type="STRING" id="1177982.SAMN04489711_11566"/>
<feature type="domain" description="RNA polymerase sigma factor 70 region 4 type 2" evidence="9">
    <location>
        <begin position="160"/>
        <end position="211"/>
    </location>
</feature>
<dbReference type="PANTHER" id="PTHR43133:SF62">
    <property type="entry name" value="RNA POLYMERASE SIGMA FACTOR SIGZ"/>
    <property type="match status" value="1"/>
</dbReference>
<dbReference type="CDD" id="cd06171">
    <property type="entry name" value="Sigma70_r4"/>
    <property type="match status" value="1"/>
</dbReference>
<dbReference type="InterPro" id="IPR013324">
    <property type="entry name" value="RNA_pol_sigma_r3/r4-like"/>
</dbReference>
<keyword evidence="2 6" id="KW-0805">Transcription regulation</keyword>
<feature type="domain" description="RNA polymerase sigma-70 region 2" evidence="8">
    <location>
        <begin position="60"/>
        <end position="126"/>
    </location>
</feature>
<evidence type="ECO:0000256" key="2">
    <source>
        <dbReference type="ARBA" id="ARBA00023015"/>
    </source>
</evidence>
<evidence type="ECO:0000256" key="1">
    <source>
        <dbReference type="ARBA" id="ARBA00010641"/>
    </source>
</evidence>
<dbReference type="Gene3D" id="1.10.1740.10">
    <property type="match status" value="1"/>
</dbReference>
<dbReference type="PROSITE" id="PS01063">
    <property type="entry name" value="SIGMA70_ECF"/>
    <property type="match status" value="1"/>
</dbReference>
<dbReference type="Pfam" id="PF04542">
    <property type="entry name" value="Sigma70_r2"/>
    <property type="match status" value="1"/>
</dbReference>
<dbReference type="GO" id="GO:0003677">
    <property type="term" value="F:DNA binding"/>
    <property type="evidence" value="ECO:0007669"/>
    <property type="project" value="UniProtKB-KW"/>
</dbReference>
<gene>
    <name evidence="10" type="ORF">SAMN04489711_11566</name>
</gene>
<dbReference type="NCBIfam" id="TIGR02937">
    <property type="entry name" value="sigma70-ECF"/>
    <property type="match status" value="1"/>
</dbReference>
<accession>A0A1I2GKU2</accession>
<comment type="similarity">
    <text evidence="1 6">Belongs to the sigma-70 factor family. ECF subfamily.</text>
</comment>
<feature type="region of interest" description="Disordered" evidence="7">
    <location>
        <begin position="1"/>
        <end position="20"/>
    </location>
</feature>
<dbReference type="EMBL" id="FONX01000015">
    <property type="protein sequence ID" value="SFF17356.1"/>
    <property type="molecule type" value="Genomic_DNA"/>
</dbReference>
<keyword evidence="5 6" id="KW-0804">Transcription</keyword>
<name>A0A1I2GKU2_9BURK</name>